<evidence type="ECO:0000313" key="2">
    <source>
        <dbReference type="EMBL" id="CAF4199039.1"/>
    </source>
</evidence>
<feature type="non-terminal residue" evidence="1">
    <location>
        <position position="749"/>
    </location>
</feature>
<name>A0A8S2F4D2_9BILA</name>
<accession>A0A8S2F4D2</accession>
<dbReference type="AlphaFoldDB" id="A0A8S2F4D2"/>
<dbReference type="EMBL" id="CAJOBA010047254">
    <property type="protein sequence ID" value="CAF4199039.1"/>
    <property type="molecule type" value="Genomic_DNA"/>
</dbReference>
<proteinExistence type="predicted"/>
<evidence type="ECO:0000313" key="1">
    <source>
        <dbReference type="EMBL" id="CAF1391462.1"/>
    </source>
</evidence>
<comment type="caution">
    <text evidence="1">The sequence shown here is derived from an EMBL/GenBank/DDBJ whole genome shotgun (WGS) entry which is preliminary data.</text>
</comment>
<protein>
    <submittedName>
        <fullName evidence="1">Uncharacterized protein</fullName>
    </submittedName>
</protein>
<evidence type="ECO:0000313" key="3">
    <source>
        <dbReference type="Proteomes" id="UP000677228"/>
    </source>
</evidence>
<gene>
    <name evidence="1" type="ORF">OVA965_LOCUS32596</name>
    <name evidence="2" type="ORF">TMI583_LOCUS33456</name>
</gene>
<sequence length="749" mass="88923">GKDDLRFDYYDLEEPALPPPAFNNLYSDENETANTREQFRNELVRSITNDKILTRIISSSILQSYINDSIRVLCTIIEKKFHDNQIQCQRTIDFVSRWLILIDDDEKASFNFSSNRNVWRFAHVYTLLEYDQDDLLSLYSACRITENLDPNKSFYDNLLVDEQTSRSKVRENLFQLMFRHLWTNLCHLCQTNEDTKQWIHSYTLISKYYPSERVLQRMEFVHMKTKIEFMNLVYLILLNEKTPQPIKLIQQLLNDTSLLQDDIDGRHIKFDGSSCLQLLSTIIQTIDRYFEENNDNNGTLMIDIQQWIIATLKGSKRSSHQEIISLLKFLNQPACHLSLPMKQFLFDELANISIENSRQNRMNAQRQFTDFWDRISLLSVIMECITNENLENYQIPYHPSVITDVNQNYMLIDLFYFHLQRLTNDEKIRPDLINKILLSSLPKITNVHRIPIAEKVFKQLKEYFLLRTTALLLCQTDLNNEDQQRINNILMTVISQYLTIPTPLVQLSNYVELFCSIIIIKRSWNFFLNLLKSERFQRLNSQWANTLHNLFTSKHNIQRSKYLQYSHQLQFTLTTDNTSSIFPTLHQPYYELTQLIDQCVKNNNIEQRWIPLTNWILSTLNSNPPIINTIEIKVMLLLNIYYNYYCNAELKSLENLMTIIENTLQPSDEERRVFRILLQPEQNMIGYPKENNQKDKNYLNDLFKIDCQDEDQLPIRHTLVNLLAMILLSGKENTLWTFVFEPLKLEQTF</sequence>
<reference evidence="1" key="1">
    <citation type="submission" date="2021-02" db="EMBL/GenBank/DDBJ databases">
        <authorList>
            <person name="Nowell W R."/>
        </authorList>
    </citation>
    <scope>NUCLEOTIDE SEQUENCE</scope>
</reference>
<feature type="non-terminal residue" evidence="1">
    <location>
        <position position="1"/>
    </location>
</feature>
<dbReference type="EMBL" id="CAJNOK010025549">
    <property type="protein sequence ID" value="CAF1391462.1"/>
    <property type="molecule type" value="Genomic_DNA"/>
</dbReference>
<dbReference type="Proteomes" id="UP000677228">
    <property type="component" value="Unassembled WGS sequence"/>
</dbReference>
<dbReference type="Proteomes" id="UP000682733">
    <property type="component" value="Unassembled WGS sequence"/>
</dbReference>
<organism evidence="1 3">
    <name type="scientific">Didymodactylos carnosus</name>
    <dbReference type="NCBI Taxonomy" id="1234261"/>
    <lineage>
        <taxon>Eukaryota</taxon>
        <taxon>Metazoa</taxon>
        <taxon>Spiralia</taxon>
        <taxon>Gnathifera</taxon>
        <taxon>Rotifera</taxon>
        <taxon>Eurotatoria</taxon>
        <taxon>Bdelloidea</taxon>
        <taxon>Philodinida</taxon>
        <taxon>Philodinidae</taxon>
        <taxon>Didymodactylos</taxon>
    </lineage>
</organism>